<sequence length="220" mass="23889">MSIKTFNSNCNLIFDTQTYKFRDMKTTIAERLKLAMKTRGNMTQAALAEASGVAQPTIWRLVNGNAKGSSKLVDIANALAVNIDWLANGVGEMESPNSTPQFRADRSLEIPVWDENGYTGEAILSPVGKPLKSYKAYILKKNSGCSEAPAGSIAIVDTQLQPGTDDLVIAQIGSSFSVYKFLEGGDQGFLAVDDSRVPLIDISSSVFLGVIVFLVRDFRR</sequence>
<dbReference type="InterPro" id="IPR036286">
    <property type="entry name" value="LexA/Signal_pep-like_sf"/>
</dbReference>
<dbReference type="PROSITE" id="PS50943">
    <property type="entry name" value="HTH_CROC1"/>
    <property type="match status" value="1"/>
</dbReference>
<protein>
    <submittedName>
        <fullName evidence="2">Helix-turn-helix transcriptional regulator</fullName>
    </submittedName>
</protein>
<comment type="caution">
    <text evidence="2">The sequence shown here is derived from an EMBL/GenBank/DDBJ whole genome shotgun (WGS) entry which is preliminary data.</text>
</comment>
<dbReference type="Pfam" id="PF01381">
    <property type="entry name" value="HTH_3"/>
    <property type="match status" value="1"/>
</dbReference>
<dbReference type="Gene3D" id="1.10.260.40">
    <property type="entry name" value="lambda repressor-like DNA-binding domains"/>
    <property type="match status" value="1"/>
</dbReference>
<accession>A0A8I0WTW5</accession>
<dbReference type="SUPFAM" id="SSF47413">
    <property type="entry name" value="lambda repressor-like DNA-binding domains"/>
    <property type="match status" value="1"/>
</dbReference>
<reference evidence="2" key="1">
    <citation type="submission" date="2020-11" db="EMBL/GenBank/DDBJ databases">
        <title>Enhanced detection system for hospital associated transmission using whole genome sequencing surveillance.</title>
        <authorList>
            <person name="Harrison L.H."/>
            <person name="Van Tyne D."/>
            <person name="Marsh J.W."/>
            <person name="Griffith M.P."/>
            <person name="Snyder D.J."/>
            <person name="Cooper V.S."/>
            <person name="Mustapha M."/>
        </authorList>
    </citation>
    <scope>NUCLEOTIDE SEQUENCE</scope>
    <source>
        <strain evidence="2">PR00070</strain>
    </source>
</reference>
<evidence type="ECO:0000313" key="3">
    <source>
        <dbReference type="Proteomes" id="UP000612266"/>
    </source>
</evidence>
<dbReference type="AlphaFoldDB" id="A0A8I0WTW5"/>
<dbReference type="SUPFAM" id="SSF51306">
    <property type="entry name" value="LexA/Signal peptidase"/>
    <property type="match status" value="1"/>
</dbReference>
<dbReference type="InterPro" id="IPR010982">
    <property type="entry name" value="Lambda_DNA-bd_dom_sf"/>
</dbReference>
<evidence type="ECO:0000259" key="1">
    <source>
        <dbReference type="PROSITE" id="PS50943"/>
    </source>
</evidence>
<dbReference type="EMBL" id="JADSJR010000025">
    <property type="protein sequence ID" value="MBG2915800.1"/>
    <property type="molecule type" value="Genomic_DNA"/>
</dbReference>
<dbReference type="GO" id="GO:0003677">
    <property type="term" value="F:DNA binding"/>
    <property type="evidence" value="ECO:0007669"/>
    <property type="project" value="InterPro"/>
</dbReference>
<dbReference type="SMART" id="SM00530">
    <property type="entry name" value="HTH_XRE"/>
    <property type="match status" value="1"/>
</dbReference>
<dbReference type="RefSeq" id="WP_196563935.1">
    <property type="nucleotide sequence ID" value="NZ_JADSJR010000025.1"/>
</dbReference>
<dbReference type="Proteomes" id="UP000612266">
    <property type="component" value="Unassembled WGS sequence"/>
</dbReference>
<name>A0A8I0WTW5_9GAMM</name>
<dbReference type="InterPro" id="IPR001387">
    <property type="entry name" value="Cro/C1-type_HTH"/>
</dbReference>
<feature type="domain" description="HTH cro/C1-type" evidence="1">
    <location>
        <begin position="32"/>
        <end position="86"/>
    </location>
</feature>
<dbReference type="CDD" id="cd00093">
    <property type="entry name" value="HTH_XRE"/>
    <property type="match status" value="1"/>
</dbReference>
<organism evidence="2 3">
    <name type="scientific">Proteus terrae subsp. cibarius</name>
    <dbReference type="NCBI Taxonomy" id="626774"/>
    <lineage>
        <taxon>Bacteria</taxon>
        <taxon>Pseudomonadati</taxon>
        <taxon>Pseudomonadota</taxon>
        <taxon>Gammaproteobacteria</taxon>
        <taxon>Enterobacterales</taxon>
        <taxon>Morganellaceae</taxon>
        <taxon>Proteus</taxon>
    </lineage>
</organism>
<evidence type="ECO:0000313" key="2">
    <source>
        <dbReference type="EMBL" id="MBG2915800.1"/>
    </source>
</evidence>
<proteinExistence type="predicted"/>
<gene>
    <name evidence="2" type="ORF">I4901_15635</name>
</gene>